<evidence type="ECO:0000256" key="4">
    <source>
        <dbReference type="SAM" id="MobiDB-lite"/>
    </source>
</evidence>
<feature type="region of interest" description="Disordered" evidence="4">
    <location>
        <begin position="186"/>
        <end position="212"/>
    </location>
</feature>
<dbReference type="InterPro" id="IPR044587">
    <property type="entry name" value="HSP21-like"/>
</dbReference>
<dbReference type="InterPro" id="IPR008978">
    <property type="entry name" value="HSP20-like_chaperone"/>
</dbReference>
<comment type="similarity">
    <text evidence="2 3">Belongs to the small heat shock protein (HSP20) family.</text>
</comment>
<dbReference type="PROSITE" id="PS01031">
    <property type="entry name" value="SHSP"/>
    <property type="match status" value="2"/>
</dbReference>
<accession>A0A5A7PQ60</accession>
<dbReference type="InterPro" id="IPR002068">
    <property type="entry name" value="A-crystallin/Hsp20_dom"/>
</dbReference>
<organism evidence="6 7">
    <name type="scientific">Striga asiatica</name>
    <name type="common">Asiatic witchweed</name>
    <name type="synonym">Buchnera asiatica</name>
    <dbReference type="NCBI Taxonomy" id="4170"/>
    <lineage>
        <taxon>Eukaryota</taxon>
        <taxon>Viridiplantae</taxon>
        <taxon>Streptophyta</taxon>
        <taxon>Embryophyta</taxon>
        <taxon>Tracheophyta</taxon>
        <taxon>Spermatophyta</taxon>
        <taxon>Magnoliopsida</taxon>
        <taxon>eudicotyledons</taxon>
        <taxon>Gunneridae</taxon>
        <taxon>Pentapetalae</taxon>
        <taxon>asterids</taxon>
        <taxon>lamiids</taxon>
        <taxon>Lamiales</taxon>
        <taxon>Orobanchaceae</taxon>
        <taxon>Buchnereae</taxon>
        <taxon>Striga</taxon>
    </lineage>
</organism>
<sequence length="354" mass="39058">MDASTLAYLLESALLRDPRQQPSSETLVRTRALKLNGSDCLLRHISVSENWDTTGDNIDPGFAPFNCVERTTVKTKNTAKSFHLRMPMHGKVKEDVVVRVDGSVLRVDAKEPGFEHPVGRYFVQLPMHMCKREEIRAVMGDDGVLELVVPKNKKKKEAGAVIEVTINKQQPTIVFFNSIMPTKLNRRVKGKGKKERGNAPSTSSSSSSREPAMDASALAELLEFALLSRSGLCPPPASVSENWDTPEDKIDEGYNCGDEGIAKTKNTPESVHMRMPMHGTAKEDVEVRVEGSVLLVDAKEAGGDRVVGRYIVELPIHKCKVEEIRAVMGEDGVLELEIPKKKSEDGDVIEVTIE</sequence>
<protein>
    <submittedName>
        <fullName evidence="6">Small heat shock protein</fullName>
    </submittedName>
</protein>
<evidence type="ECO:0000313" key="7">
    <source>
        <dbReference type="Proteomes" id="UP000325081"/>
    </source>
</evidence>
<evidence type="ECO:0000259" key="5">
    <source>
        <dbReference type="PROSITE" id="PS01031"/>
    </source>
</evidence>
<dbReference type="Proteomes" id="UP000325081">
    <property type="component" value="Unassembled WGS sequence"/>
</dbReference>
<feature type="domain" description="SHSP" evidence="5">
    <location>
        <begin position="252"/>
        <end position="354"/>
    </location>
</feature>
<reference evidence="7" key="1">
    <citation type="journal article" date="2019" name="Curr. Biol.">
        <title>Genome Sequence of Striga asiatica Provides Insight into the Evolution of Plant Parasitism.</title>
        <authorList>
            <person name="Yoshida S."/>
            <person name="Kim S."/>
            <person name="Wafula E.K."/>
            <person name="Tanskanen J."/>
            <person name="Kim Y.M."/>
            <person name="Honaas L."/>
            <person name="Yang Z."/>
            <person name="Spallek T."/>
            <person name="Conn C.E."/>
            <person name="Ichihashi Y."/>
            <person name="Cheong K."/>
            <person name="Cui S."/>
            <person name="Der J.P."/>
            <person name="Gundlach H."/>
            <person name="Jiao Y."/>
            <person name="Hori C."/>
            <person name="Ishida J.K."/>
            <person name="Kasahara H."/>
            <person name="Kiba T."/>
            <person name="Kim M.S."/>
            <person name="Koo N."/>
            <person name="Laohavisit A."/>
            <person name="Lee Y.H."/>
            <person name="Lumba S."/>
            <person name="McCourt P."/>
            <person name="Mortimer J.C."/>
            <person name="Mutuku J.M."/>
            <person name="Nomura T."/>
            <person name="Sasaki-Sekimoto Y."/>
            <person name="Seto Y."/>
            <person name="Wang Y."/>
            <person name="Wakatake T."/>
            <person name="Sakakibara H."/>
            <person name="Demura T."/>
            <person name="Yamaguchi S."/>
            <person name="Yoneyama K."/>
            <person name="Manabe R.I."/>
            <person name="Nelson D.C."/>
            <person name="Schulman A.H."/>
            <person name="Timko M.P."/>
            <person name="dePamphilis C.W."/>
            <person name="Choi D."/>
            <person name="Shirasu K."/>
        </authorList>
    </citation>
    <scope>NUCLEOTIDE SEQUENCE [LARGE SCALE GENOMIC DNA]</scope>
    <source>
        <strain evidence="7">cv. UVA1</strain>
    </source>
</reference>
<dbReference type="AlphaFoldDB" id="A0A5A7PQ60"/>
<comment type="caution">
    <text evidence="6">The sequence shown here is derived from an EMBL/GenBank/DDBJ whole genome shotgun (WGS) entry which is preliminary data.</text>
</comment>
<dbReference type="OrthoDB" id="924839at2759"/>
<evidence type="ECO:0000256" key="2">
    <source>
        <dbReference type="PROSITE-ProRule" id="PRU00285"/>
    </source>
</evidence>
<proteinExistence type="inferred from homology"/>
<dbReference type="SUPFAM" id="SSF49764">
    <property type="entry name" value="HSP20-like chaperones"/>
    <property type="match status" value="2"/>
</dbReference>
<gene>
    <name evidence="6" type="ORF">STAS_11324</name>
</gene>
<dbReference type="GO" id="GO:0009408">
    <property type="term" value="P:response to heat"/>
    <property type="evidence" value="ECO:0007669"/>
    <property type="project" value="InterPro"/>
</dbReference>
<evidence type="ECO:0000256" key="1">
    <source>
        <dbReference type="ARBA" id="ARBA00023016"/>
    </source>
</evidence>
<evidence type="ECO:0000313" key="6">
    <source>
        <dbReference type="EMBL" id="GER35065.1"/>
    </source>
</evidence>
<dbReference type="EMBL" id="BKCP01004960">
    <property type="protein sequence ID" value="GER35065.1"/>
    <property type="molecule type" value="Genomic_DNA"/>
</dbReference>
<dbReference type="PANTHER" id="PTHR46733:SF4">
    <property type="entry name" value="HEAT SHOCK PROTEIN 21, CHLOROPLASTIC"/>
    <property type="match status" value="1"/>
</dbReference>
<dbReference type="Gene3D" id="2.60.40.790">
    <property type="match status" value="2"/>
</dbReference>
<keyword evidence="1 6" id="KW-0346">Stress response</keyword>
<name>A0A5A7PQ60_STRAF</name>
<feature type="domain" description="SHSP" evidence="5">
    <location>
        <begin position="64"/>
        <end position="167"/>
    </location>
</feature>
<dbReference type="CDD" id="cd00298">
    <property type="entry name" value="ACD_sHsps_p23-like"/>
    <property type="match status" value="2"/>
</dbReference>
<dbReference type="Pfam" id="PF00011">
    <property type="entry name" value="HSP20"/>
    <property type="match status" value="2"/>
</dbReference>
<keyword evidence="7" id="KW-1185">Reference proteome</keyword>
<dbReference type="PANTHER" id="PTHR46733">
    <property type="entry name" value="26.5 KDA HEAT SHOCK PROTEIN, MITOCHONDRIAL"/>
    <property type="match status" value="1"/>
</dbReference>
<evidence type="ECO:0000256" key="3">
    <source>
        <dbReference type="RuleBase" id="RU003616"/>
    </source>
</evidence>